<dbReference type="AlphaFoldDB" id="A0A7W3J7Z1"/>
<feature type="transmembrane region" description="Helical" evidence="1">
    <location>
        <begin position="31"/>
        <end position="51"/>
    </location>
</feature>
<dbReference type="RefSeq" id="WP_182615677.1">
    <property type="nucleotide sequence ID" value="NZ_BAAATF010000006.1"/>
</dbReference>
<feature type="transmembrane region" description="Helical" evidence="1">
    <location>
        <begin position="63"/>
        <end position="81"/>
    </location>
</feature>
<keyword evidence="1" id="KW-0472">Membrane</keyword>
<gene>
    <name evidence="2" type="ORF">FHX71_001897</name>
</gene>
<feature type="transmembrane region" description="Helical" evidence="1">
    <location>
        <begin position="7"/>
        <end position="25"/>
    </location>
</feature>
<comment type="caution">
    <text evidence="2">The sequence shown here is derived from an EMBL/GenBank/DDBJ whole genome shotgun (WGS) entry which is preliminary data.</text>
</comment>
<dbReference type="Pfam" id="PF10823">
    <property type="entry name" value="DUF2568"/>
    <property type="match status" value="1"/>
</dbReference>
<evidence type="ECO:0000313" key="2">
    <source>
        <dbReference type="EMBL" id="MBA8807955.1"/>
    </source>
</evidence>
<reference evidence="2 3" key="1">
    <citation type="submission" date="2020-07" db="EMBL/GenBank/DDBJ databases">
        <title>Sequencing the genomes of 1000 actinobacteria strains.</title>
        <authorList>
            <person name="Klenk H.-P."/>
        </authorList>
    </citation>
    <scope>NUCLEOTIDE SEQUENCE [LARGE SCALE GENOMIC DNA]</scope>
    <source>
        <strain evidence="2 3">DSM 44121</strain>
    </source>
</reference>
<protein>
    <recommendedName>
        <fullName evidence="4">DUF2568 domain-containing protein</fullName>
    </recommendedName>
</protein>
<organism evidence="2 3">
    <name type="scientific">Promicromonospora sukumoe</name>
    <dbReference type="NCBI Taxonomy" id="88382"/>
    <lineage>
        <taxon>Bacteria</taxon>
        <taxon>Bacillati</taxon>
        <taxon>Actinomycetota</taxon>
        <taxon>Actinomycetes</taxon>
        <taxon>Micrococcales</taxon>
        <taxon>Promicromonosporaceae</taxon>
        <taxon>Promicromonospora</taxon>
    </lineage>
</organism>
<keyword evidence="3" id="KW-1185">Reference proteome</keyword>
<proteinExistence type="predicted"/>
<feature type="transmembrane region" description="Helical" evidence="1">
    <location>
        <begin position="87"/>
        <end position="105"/>
    </location>
</feature>
<dbReference type="InterPro" id="IPR021214">
    <property type="entry name" value="DUF2568"/>
</dbReference>
<evidence type="ECO:0000313" key="3">
    <source>
        <dbReference type="Proteomes" id="UP000540568"/>
    </source>
</evidence>
<accession>A0A7W3J7Z1</accession>
<evidence type="ECO:0008006" key="4">
    <source>
        <dbReference type="Google" id="ProtNLM"/>
    </source>
</evidence>
<sequence>MRTTALVVRFLLELGLAAAAGYAAWNLADGGWRIAAVVLAPIVVIALWATFLSPKAPVVIPPWVKLVLEAALFGVVGYLCWRAGAPVAGAALAAVWLVDRLVLWLTRGTRSVFEPEADTGPR</sequence>
<keyword evidence="1" id="KW-0812">Transmembrane</keyword>
<dbReference type="Proteomes" id="UP000540568">
    <property type="component" value="Unassembled WGS sequence"/>
</dbReference>
<keyword evidence="1" id="KW-1133">Transmembrane helix</keyword>
<name>A0A7W3J7Z1_9MICO</name>
<evidence type="ECO:0000256" key="1">
    <source>
        <dbReference type="SAM" id="Phobius"/>
    </source>
</evidence>
<dbReference type="EMBL" id="JACGWV010000001">
    <property type="protein sequence ID" value="MBA8807955.1"/>
    <property type="molecule type" value="Genomic_DNA"/>
</dbReference>